<gene>
    <name evidence="2" type="ORF">SAMN05444170_5012</name>
</gene>
<organism evidence="2 3">
    <name type="scientific">Bradyrhizobium erythrophlei</name>
    <dbReference type="NCBI Taxonomy" id="1437360"/>
    <lineage>
        <taxon>Bacteria</taxon>
        <taxon>Pseudomonadati</taxon>
        <taxon>Pseudomonadota</taxon>
        <taxon>Alphaproteobacteria</taxon>
        <taxon>Hyphomicrobiales</taxon>
        <taxon>Nitrobacteraceae</taxon>
        <taxon>Bradyrhizobium</taxon>
    </lineage>
</organism>
<protein>
    <submittedName>
        <fullName evidence="2">Lysophospholipase L1</fullName>
    </submittedName>
</protein>
<accession>A0A1M7UGX6</accession>
<sequence length="221" mass="23100">MMAIAVAVLAIGVALAGVSFFRPNTVVDTHRYTRQVILHYTFSRADHPFIVLGDSITEASTLPRSACDHALVNAGLDGASTASDLGTWLNDVLEGRRAGAIVVALGTNDALQGREQKEFEANYASLLAKLKGSADHLVVLGIPSVEVRGRMPADYQAATMRRIDAFNAALPALAEKAGATFAPLPPMGAPHTIDGVHLDTAGYAVWDAAVLKGVSGACGTH</sequence>
<dbReference type="Gene3D" id="3.40.50.1110">
    <property type="entry name" value="SGNH hydrolase"/>
    <property type="match status" value="1"/>
</dbReference>
<dbReference type="Pfam" id="PF13472">
    <property type="entry name" value="Lipase_GDSL_2"/>
    <property type="match status" value="1"/>
</dbReference>
<dbReference type="InterPro" id="IPR013830">
    <property type="entry name" value="SGNH_hydro"/>
</dbReference>
<evidence type="ECO:0000259" key="1">
    <source>
        <dbReference type="Pfam" id="PF13472"/>
    </source>
</evidence>
<feature type="domain" description="SGNH hydrolase-type esterase" evidence="1">
    <location>
        <begin position="51"/>
        <end position="205"/>
    </location>
</feature>
<keyword evidence="3" id="KW-1185">Reference proteome</keyword>
<proteinExistence type="predicted"/>
<dbReference type="PANTHER" id="PTHR30383">
    <property type="entry name" value="THIOESTERASE 1/PROTEASE 1/LYSOPHOSPHOLIPASE L1"/>
    <property type="match status" value="1"/>
</dbReference>
<evidence type="ECO:0000313" key="3">
    <source>
        <dbReference type="Proteomes" id="UP000184096"/>
    </source>
</evidence>
<dbReference type="InterPro" id="IPR051532">
    <property type="entry name" value="Ester_Hydrolysis_Enzymes"/>
</dbReference>
<dbReference type="AlphaFoldDB" id="A0A1M7UGX6"/>
<evidence type="ECO:0000313" key="2">
    <source>
        <dbReference type="EMBL" id="SHN82117.1"/>
    </source>
</evidence>
<dbReference type="GO" id="GO:0016788">
    <property type="term" value="F:hydrolase activity, acting on ester bonds"/>
    <property type="evidence" value="ECO:0007669"/>
    <property type="project" value="UniProtKB-ARBA"/>
</dbReference>
<dbReference type="Proteomes" id="UP000184096">
    <property type="component" value="Chromosome I"/>
</dbReference>
<dbReference type="InterPro" id="IPR036514">
    <property type="entry name" value="SGNH_hydro_sf"/>
</dbReference>
<reference evidence="3" key="1">
    <citation type="submission" date="2016-11" db="EMBL/GenBank/DDBJ databases">
        <authorList>
            <person name="Varghese N."/>
            <person name="Submissions S."/>
        </authorList>
    </citation>
    <scope>NUCLEOTIDE SEQUENCE [LARGE SCALE GENOMIC DNA]</scope>
    <source>
        <strain evidence="3">GAS401</strain>
    </source>
</reference>
<dbReference type="SUPFAM" id="SSF52266">
    <property type="entry name" value="SGNH hydrolase"/>
    <property type="match status" value="1"/>
</dbReference>
<name>A0A1M7UGX6_9BRAD</name>
<dbReference type="EMBL" id="LT670849">
    <property type="protein sequence ID" value="SHN82117.1"/>
    <property type="molecule type" value="Genomic_DNA"/>
</dbReference>